<dbReference type="Proteomes" id="UP000198968">
    <property type="component" value="Unassembled WGS sequence"/>
</dbReference>
<keyword evidence="1" id="KW-0961">Cell wall biogenesis/degradation</keyword>
<feature type="binding site" evidence="1">
    <location>
        <position position="52"/>
    </location>
    <ligand>
        <name>Zn(2+)</name>
        <dbReference type="ChEBI" id="CHEBI:29105"/>
        <note>catalytic</note>
    </ligand>
</feature>
<dbReference type="SUPFAM" id="SSF53187">
    <property type="entry name" value="Zn-dependent exopeptidases"/>
    <property type="match status" value="1"/>
</dbReference>
<dbReference type="UniPathway" id="UPA00549"/>
<dbReference type="GO" id="GO:0005737">
    <property type="term" value="C:cytoplasm"/>
    <property type="evidence" value="ECO:0007669"/>
    <property type="project" value="UniProtKB-SubCell"/>
</dbReference>
<accession>A0A1I4Y1B0</accession>
<comment type="subcellular location">
    <subcellularLocation>
        <location evidence="1">Cytoplasm</location>
    </subcellularLocation>
</comment>
<reference evidence="5" key="1">
    <citation type="submission" date="2016-10" db="EMBL/GenBank/DDBJ databases">
        <authorList>
            <person name="Varghese N."/>
            <person name="Submissions S."/>
        </authorList>
    </citation>
    <scope>NUCLEOTIDE SEQUENCE [LARGE SCALE GENOMIC DNA]</scope>
    <source>
        <strain evidence="5">OV426</strain>
    </source>
</reference>
<evidence type="ECO:0000259" key="3">
    <source>
        <dbReference type="PROSITE" id="PS52035"/>
    </source>
</evidence>
<comment type="cofactor">
    <cofactor evidence="1">
        <name>Zn(2+)</name>
        <dbReference type="ChEBI" id="CHEBI:29105"/>
    </cofactor>
    <text evidence="1">Binds 1 zinc ion per subunit.</text>
</comment>
<dbReference type="HAMAP" id="MF_02211">
    <property type="entry name" value="MpaA_carboxypeptidase"/>
    <property type="match status" value="1"/>
</dbReference>
<proteinExistence type="inferred from homology"/>
<keyword evidence="1" id="KW-0963">Cytoplasm</keyword>
<dbReference type="GO" id="GO:0008270">
    <property type="term" value="F:zinc ion binding"/>
    <property type="evidence" value="ECO:0007669"/>
    <property type="project" value="UniProtKB-UniRule"/>
</dbReference>
<evidence type="ECO:0000313" key="4">
    <source>
        <dbReference type="EMBL" id="SFN31280.1"/>
    </source>
</evidence>
<feature type="domain" description="Peptidase M14" evidence="3">
    <location>
        <begin position="1"/>
        <end position="234"/>
    </location>
</feature>
<name>A0A1I4Y1B0_9GAMM</name>
<feature type="active site" description="Proton donor/acceptor" evidence="2">
    <location>
        <position position="210"/>
    </location>
</feature>
<dbReference type="EC" id="3.4.17.-" evidence="1"/>
<evidence type="ECO:0000256" key="2">
    <source>
        <dbReference type="PROSITE-ProRule" id="PRU01379"/>
    </source>
</evidence>
<keyword evidence="1" id="KW-0862">Zinc</keyword>
<comment type="similarity">
    <text evidence="1 2">Belongs to the peptidase M14 family.</text>
</comment>
<protein>
    <recommendedName>
        <fullName evidence="1">Murein peptide amidase A</fullName>
        <ecNumber evidence="1">3.4.17.-</ecNumber>
    </recommendedName>
    <alternativeName>
        <fullName evidence="1">Gamma-D-Glu-Dap amidase</fullName>
    </alternativeName>
    <alternativeName>
        <fullName evidence="1">Zinc metallocarboxypeptidase MpaA</fullName>
    </alternativeName>
</protein>
<keyword evidence="5" id="KW-1185">Reference proteome</keyword>
<keyword evidence="1" id="KW-0479">Metal-binding</keyword>
<keyword evidence="1" id="KW-0378">Hydrolase</keyword>
<comment type="subunit">
    <text evidence="1">Homodimer.</text>
</comment>
<keyword evidence="1" id="KW-0645">Protease</keyword>
<feature type="binding site" evidence="1">
    <location>
        <position position="49"/>
    </location>
    <ligand>
        <name>Zn(2+)</name>
        <dbReference type="ChEBI" id="CHEBI:29105"/>
        <note>catalytic</note>
    </ligand>
</feature>
<dbReference type="RefSeq" id="WP_090960740.1">
    <property type="nucleotide sequence ID" value="NZ_FOVG01000001.1"/>
</dbReference>
<gene>
    <name evidence="1" type="primary">mpaA</name>
    <name evidence="4" type="ORF">SAMN05428971_0972</name>
</gene>
<dbReference type="AlphaFoldDB" id="A0A1I4Y1B0"/>
<dbReference type="OrthoDB" id="9779324at2"/>
<dbReference type="PROSITE" id="PS52035">
    <property type="entry name" value="PEPTIDASE_M14"/>
    <property type="match status" value="1"/>
</dbReference>
<keyword evidence="1" id="KW-0121">Carboxypeptidase</keyword>
<evidence type="ECO:0000313" key="5">
    <source>
        <dbReference type="Proteomes" id="UP000198968"/>
    </source>
</evidence>
<dbReference type="GO" id="GO:0016998">
    <property type="term" value="P:cell wall macromolecule catabolic process"/>
    <property type="evidence" value="ECO:0007669"/>
    <property type="project" value="UniProtKB-UniPathway"/>
</dbReference>
<organism evidence="4 5">
    <name type="scientific">Candidatus Pantoea varia</name>
    <dbReference type="NCBI Taxonomy" id="1881036"/>
    <lineage>
        <taxon>Bacteria</taxon>
        <taxon>Pseudomonadati</taxon>
        <taxon>Pseudomonadota</taxon>
        <taxon>Gammaproteobacteria</taxon>
        <taxon>Enterobacterales</taxon>
        <taxon>Erwiniaceae</taxon>
        <taxon>Pantoea</taxon>
    </lineage>
</organism>
<sequence>MSPLHPRPLRGKLDVPYQQYGRSVLGAPLLWFPAPLGDPDSGLILAGTHGDENAAIATLSAALRTLPDGMRRHHVVLSVNPDGCQLGLRANANGVDLNRNFPAANWQSGETVYRWNSAADARDVALSTGTHPGSEPETQALCALIHQLKPRWIVSWHEPLGCIDDPHQVEIGGWLASHTGLPRVSSVGYDTPGSFGSWCHDLSLPCVTAEMPVISVDEATETYLEMMVNLLRWQQ</sequence>
<dbReference type="Gene3D" id="3.40.630.10">
    <property type="entry name" value="Zn peptidases"/>
    <property type="match status" value="1"/>
</dbReference>
<dbReference type="NCBIfam" id="NF007897">
    <property type="entry name" value="PRK10602.1"/>
    <property type="match status" value="1"/>
</dbReference>
<dbReference type="GO" id="GO:0061473">
    <property type="term" value="F:murein tripeptide carboxypeptidase activity"/>
    <property type="evidence" value="ECO:0007669"/>
    <property type="project" value="UniProtKB-UniRule"/>
</dbReference>
<keyword evidence="1" id="KW-0482">Metalloprotease</keyword>
<dbReference type="EMBL" id="FOVG01000001">
    <property type="protein sequence ID" value="SFN31280.1"/>
    <property type="molecule type" value="Genomic_DNA"/>
</dbReference>
<dbReference type="GO" id="GO:0009253">
    <property type="term" value="P:peptidoglycan catabolic process"/>
    <property type="evidence" value="ECO:0007669"/>
    <property type="project" value="UniProtKB-UniRule"/>
</dbReference>
<dbReference type="GO" id="GO:0004040">
    <property type="term" value="F:amidase activity"/>
    <property type="evidence" value="ECO:0007669"/>
    <property type="project" value="InterPro"/>
</dbReference>
<feature type="binding site" evidence="1">
    <location>
        <position position="157"/>
    </location>
    <ligand>
        <name>Zn(2+)</name>
        <dbReference type="ChEBI" id="CHEBI:29105"/>
        <note>catalytic</note>
    </ligand>
</feature>
<dbReference type="InterPro" id="IPR043691">
    <property type="entry name" value="MpaA"/>
</dbReference>
<evidence type="ECO:0000256" key="1">
    <source>
        <dbReference type="HAMAP-Rule" id="MF_02211"/>
    </source>
</evidence>
<comment type="pathway">
    <text evidence="1">Cell wall degradation; peptidoglycan degradation.</text>
</comment>
<dbReference type="GO" id="GO:0006508">
    <property type="term" value="P:proteolysis"/>
    <property type="evidence" value="ECO:0007669"/>
    <property type="project" value="UniProtKB-KW"/>
</dbReference>
<dbReference type="InterPro" id="IPR000834">
    <property type="entry name" value="Peptidase_M14"/>
</dbReference>
<dbReference type="Pfam" id="PF00246">
    <property type="entry name" value="Peptidase_M14"/>
    <property type="match status" value="1"/>
</dbReference>
<comment type="function">
    <text evidence="1">Involved in muropeptide degradation. Catalyzes the hydrolysis of the gamma-D-glutamyl-diaminopimelic acid (gamma-D-Glu-Dap) amide bond in the murein tripeptide L-alanyl-gamma-D-glutamyl-meso-diaminopimelic acid, leading to the formation of L-Ala-gamma-D-Glu and Dap.</text>
</comment>
<comment type="catalytic activity">
    <reaction evidence="1">
        <text>L-alanyl-gamma-D-glutamyl-meso-2,6-diaminopimelate + H2O = L-alanyl-D-glutamate + meso-2,6-diaminopimelate</text>
        <dbReference type="Rhea" id="RHEA:28398"/>
        <dbReference type="ChEBI" id="CHEBI:15377"/>
        <dbReference type="ChEBI" id="CHEBI:57791"/>
        <dbReference type="ChEBI" id="CHEBI:61395"/>
        <dbReference type="ChEBI" id="CHEBI:61401"/>
    </reaction>
</comment>
<dbReference type="GO" id="GO:0071555">
    <property type="term" value="P:cell wall organization"/>
    <property type="evidence" value="ECO:0007669"/>
    <property type="project" value="UniProtKB-KW"/>
</dbReference>